<sequence length="169" mass="19101">MGSDEQPSIILLGDAHRSSNLDEIIHALLIVGINSIIHLHFIRLDHSMHAELVERWCPMTNTFHLPIGEITVTLQGGQFLFLAMANGKSSRYPIGSFSKHPVDPYFTEAMNKEEYHHYTAVKITPSKIINQEVLNFQGQRSHLNSQNDSQKSSSPMRKPPDQEKNCLTP</sequence>
<comment type="caution">
    <text evidence="3">The sequence shown here is derived from an EMBL/GenBank/DDBJ whole genome shotgun (WGS) entry which is preliminary data.</text>
</comment>
<dbReference type="GO" id="GO:0010073">
    <property type="term" value="P:meristem maintenance"/>
    <property type="evidence" value="ECO:0007669"/>
    <property type="project" value="InterPro"/>
</dbReference>
<protein>
    <recommendedName>
        <fullName evidence="2">Aminotransferase-like plant mobile domain-containing protein</fullName>
    </recommendedName>
</protein>
<feature type="region of interest" description="Disordered" evidence="1">
    <location>
        <begin position="140"/>
        <end position="169"/>
    </location>
</feature>
<accession>A0AAV7GYB7</accession>
<dbReference type="Proteomes" id="UP000775213">
    <property type="component" value="Unassembled WGS sequence"/>
</dbReference>
<reference evidence="3 4" key="1">
    <citation type="journal article" date="2021" name="Hortic Res">
        <title>Chromosome-scale assembly of the Dendrobium chrysotoxum genome enhances the understanding of orchid evolution.</title>
        <authorList>
            <person name="Zhang Y."/>
            <person name="Zhang G.Q."/>
            <person name="Zhang D."/>
            <person name="Liu X.D."/>
            <person name="Xu X.Y."/>
            <person name="Sun W.H."/>
            <person name="Yu X."/>
            <person name="Zhu X."/>
            <person name="Wang Z.W."/>
            <person name="Zhao X."/>
            <person name="Zhong W.Y."/>
            <person name="Chen H."/>
            <person name="Yin W.L."/>
            <person name="Huang T."/>
            <person name="Niu S.C."/>
            <person name="Liu Z.J."/>
        </authorList>
    </citation>
    <scope>NUCLEOTIDE SEQUENCE [LARGE SCALE GENOMIC DNA]</scope>
    <source>
        <strain evidence="3">Lindl</strain>
    </source>
</reference>
<evidence type="ECO:0000259" key="2">
    <source>
        <dbReference type="Pfam" id="PF10536"/>
    </source>
</evidence>
<organism evidence="3 4">
    <name type="scientific">Dendrobium chrysotoxum</name>
    <name type="common">Orchid</name>
    <dbReference type="NCBI Taxonomy" id="161865"/>
    <lineage>
        <taxon>Eukaryota</taxon>
        <taxon>Viridiplantae</taxon>
        <taxon>Streptophyta</taxon>
        <taxon>Embryophyta</taxon>
        <taxon>Tracheophyta</taxon>
        <taxon>Spermatophyta</taxon>
        <taxon>Magnoliopsida</taxon>
        <taxon>Liliopsida</taxon>
        <taxon>Asparagales</taxon>
        <taxon>Orchidaceae</taxon>
        <taxon>Epidendroideae</taxon>
        <taxon>Malaxideae</taxon>
        <taxon>Dendrobiinae</taxon>
        <taxon>Dendrobium</taxon>
    </lineage>
</organism>
<evidence type="ECO:0000256" key="1">
    <source>
        <dbReference type="SAM" id="MobiDB-lite"/>
    </source>
</evidence>
<dbReference type="Pfam" id="PF10536">
    <property type="entry name" value="PMD"/>
    <property type="match status" value="1"/>
</dbReference>
<feature type="compositionally biased region" description="Basic and acidic residues" evidence="1">
    <location>
        <begin position="158"/>
        <end position="169"/>
    </location>
</feature>
<dbReference type="AlphaFoldDB" id="A0AAV7GYB7"/>
<dbReference type="InterPro" id="IPR019557">
    <property type="entry name" value="AminoTfrase-like_pln_mobile"/>
</dbReference>
<dbReference type="PANTHER" id="PTHR46033">
    <property type="entry name" value="PROTEIN MAIN-LIKE 2"/>
    <property type="match status" value="1"/>
</dbReference>
<keyword evidence="4" id="KW-1185">Reference proteome</keyword>
<name>A0AAV7GYB7_DENCH</name>
<evidence type="ECO:0000313" key="3">
    <source>
        <dbReference type="EMBL" id="KAH0461002.1"/>
    </source>
</evidence>
<gene>
    <name evidence="3" type="ORF">IEQ34_008577</name>
</gene>
<dbReference type="InterPro" id="IPR044824">
    <property type="entry name" value="MAIN-like"/>
</dbReference>
<proteinExistence type="predicted"/>
<feature type="domain" description="Aminotransferase-like plant mobile" evidence="2">
    <location>
        <begin position="32"/>
        <end position="76"/>
    </location>
</feature>
<feature type="compositionally biased region" description="Polar residues" evidence="1">
    <location>
        <begin position="140"/>
        <end position="155"/>
    </location>
</feature>
<evidence type="ECO:0000313" key="4">
    <source>
        <dbReference type="Proteomes" id="UP000775213"/>
    </source>
</evidence>
<dbReference type="EMBL" id="JAGFBR010000009">
    <property type="protein sequence ID" value="KAH0461002.1"/>
    <property type="molecule type" value="Genomic_DNA"/>
</dbReference>
<dbReference type="PANTHER" id="PTHR46033:SF8">
    <property type="entry name" value="PROTEIN MAINTENANCE OF MERISTEMS-LIKE"/>
    <property type="match status" value="1"/>
</dbReference>